<evidence type="ECO:0000256" key="1">
    <source>
        <dbReference type="ARBA" id="ARBA00004414"/>
    </source>
</evidence>
<dbReference type="GO" id="GO:0005765">
    <property type="term" value="C:lysosomal membrane"/>
    <property type="evidence" value="ECO:0007669"/>
    <property type="project" value="UniProtKB-SubCell"/>
</dbReference>
<evidence type="ECO:0000256" key="4">
    <source>
        <dbReference type="ARBA" id="ARBA00005975"/>
    </source>
</evidence>
<keyword evidence="7 9" id="KW-0472">Membrane</keyword>
<dbReference type="EMBL" id="KQ418322">
    <property type="protein sequence ID" value="KOF87780.1"/>
    <property type="molecule type" value="Genomic_DNA"/>
</dbReference>
<dbReference type="PROSITE" id="PS51837">
    <property type="entry name" value="LITAF"/>
    <property type="match status" value="1"/>
</dbReference>
<evidence type="ECO:0000256" key="8">
    <source>
        <dbReference type="SAM" id="MobiDB-lite"/>
    </source>
</evidence>
<reference evidence="11" key="1">
    <citation type="submission" date="2015-07" db="EMBL/GenBank/DDBJ databases">
        <title>MeaNS - Measles Nucleotide Surveillance Program.</title>
        <authorList>
            <person name="Tran T."/>
            <person name="Druce J."/>
        </authorList>
    </citation>
    <scope>NUCLEOTIDE SEQUENCE</scope>
    <source>
        <strain evidence="11">UCB-OBI-ISO-001</strain>
        <tissue evidence="11">Gonad</tissue>
    </source>
</reference>
<evidence type="ECO:0000313" key="11">
    <source>
        <dbReference type="EMBL" id="KOF87780.1"/>
    </source>
</evidence>
<keyword evidence="6" id="KW-0862">Zinc</keyword>
<evidence type="ECO:0000256" key="2">
    <source>
        <dbReference type="ARBA" id="ARBA00004481"/>
    </source>
</evidence>
<sequence>MNDPPPPYPGAPGVSYPLPEKGGIQPSAPGAYYPPAPYPTAPAGDMQPPPPQPMIHPQEYGPAPLGGQAWIPPPPPPHAWAPPPGYGPMPTAPVLPQTTVVIQQHPQILHFGESSVQTRCPKCNADIMTSIHYETGNLSWVICLLLSFFACICGCCLIPFCMDSTKDIVHTCPNCSHFIGRYSRL</sequence>
<dbReference type="KEGG" id="obi:106871095"/>
<dbReference type="OrthoDB" id="5599753at2759"/>
<dbReference type="InterPro" id="IPR006629">
    <property type="entry name" value="LITAF"/>
</dbReference>
<feature type="domain" description="LITAF" evidence="10">
    <location>
        <begin position="96"/>
        <end position="184"/>
    </location>
</feature>
<dbReference type="GO" id="GO:0008270">
    <property type="term" value="F:zinc ion binding"/>
    <property type="evidence" value="ECO:0007669"/>
    <property type="project" value="TreeGrafter"/>
</dbReference>
<name>A0A0L8HG74_OCTBM</name>
<dbReference type="GO" id="GO:0031902">
    <property type="term" value="C:late endosome membrane"/>
    <property type="evidence" value="ECO:0007669"/>
    <property type="project" value="UniProtKB-SubCell"/>
</dbReference>
<dbReference type="OMA" id="YTYKRVC"/>
<feature type="transmembrane region" description="Helical" evidence="9">
    <location>
        <begin position="138"/>
        <end position="160"/>
    </location>
</feature>
<dbReference type="AlphaFoldDB" id="A0A0L8HG74"/>
<evidence type="ECO:0000259" key="10">
    <source>
        <dbReference type="PROSITE" id="PS51837"/>
    </source>
</evidence>
<evidence type="ECO:0000256" key="5">
    <source>
        <dbReference type="ARBA" id="ARBA00022723"/>
    </source>
</evidence>
<gene>
    <name evidence="11" type="ORF">OCBIM_22016145mg</name>
</gene>
<feature type="region of interest" description="Disordered" evidence="8">
    <location>
        <begin position="1"/>
        <end position="52"/>
    </location>
</feature>
<dbReference type="Pfam" id="PF10601">
    <property type="entry name" value="zf-LITAF-like"/>
    <property type="match status" value="1"/>
</dbReference>
<evidence type="ECO:0000256" key="6">
    <source>
        <dbReference type="ARBA" id="ARBA00022833"/>
    </source>
</evidence>
<feature type="compositionally biased region" description="Pro residues" evidence="8">
    <location>
        <begin position="1"/>
        <end position="10"/>
    </location>
</feature>
<comment type="subcellular location">
    <subcellularLocation>
        <location evidence="2">Endosome membrane</location>
        <topology evidence="2">Peripheral membrane protein</topology>
    </subcellularLocation>
    <subcellularLocation>
        <location evidence="1">Late endosome membrane</location>
    </subcellularLocation>
    <subcellularLocation>
        <location evidence="3">Lysosome membrane</location>
        <topology evidence="3">Peripheral membrane protein</topology>
        <orientation evidence="3">Cytoplasmic side</orientation>
    </subcellularLocation>
</comment>
<dbReference type="PANTHER" id="PTHR23292">
    <property type="entry name" value="LIPOPOLYSACCHARIDE-INDUCED TUMOR NECROSIS FACTOR-ALPHA FACTOR"/>
    <property type="match status" value="1"/>
</dbReference>
<protein>
    <recommendedName>
        <fullName evidence="10">LITAF domain-containing protein</fullName>
    </recommendedName>
</protein>
<dbReference type="STRING" id="37653.A0A0L8HG74"/>
<comment type="similarity">
    <text evidence="4">Belongs to the CDIP1/LITAF family.</text>
</comment>
<accession>A0A0L8HG74</accession>
<evidence type="ECO:0000256" key="3">
    <source>
        <dbReference type="ARBA" id="ARBA00004630"/>
    </source>
</evidence>
<evidence type="ECO:0000256" key="7">
    <source>
        <dbReference type="ARBA" id="ARBA00023136"/>
    </source>
</evidence>
<dbReference type="SMART" id="SM00714">
    <property type="entry name" value="LITAF"/>
    <property type="match status" value="1"/>
</dbReference>
<keyword evidence="9" id="KW-0812">Transmembrane</keyword>
<organism evidence="11">
    <name type="scientific">Octopus bimaculoides</name>
    <name type="common">California two-spotted octopus</name>
    <dbReference type="NCBI Taxonomy" id="37653"/>
    <lineage>
        <taxon>Eukaryota</taxon>
        <taxon>Metazoa</taxon>
        <taxon>Spiralia</taxon>
        <taxon>Lophotrochozoa</taxon>
        <taxon>Mollusca</taxon>
        <taxon>Cephalopoda</taxon>
        <taxon>Coleoidea</taxon>
        <taxon>Octopodiformes</taxon>
        <taxon>Octopoda</taxon>
        <taxon>Incirrata</taxon>
        <taxon>Octopodidae</taxon>
        <taxon>Octopus</taxon>
    </lineage>
</organism>
<dbReference type="InterPro" id="IPR037519">
    <property type="entry name" value="LITAF_fam"/>
</dbReference>
<keyword evidence="9" id="KW-1133">Transmembrane helix</keyword>
<dbReference type="PANTHER" id="PTHR23292:SF6">
    <property type="entry name" value="FI16602P1-RELATED"/>
    <property type="match status" value="1"/>
</dbReference>
<proteinExistence type="inferred from homology"/>
<evidence type="ECO:0000256" key="9">
    <source>
        <dbReference type="SAM" id="Phobius"/>
    </source>
</evidence>
<keyword evidence="5" id="KW-0479">Metal-binding</keyword>